<gene>
    <name evidence="1" type="ORF">KG103_00370</name>
</gene>
<dbReference type="EMBL" id="CP074405">
    <property type="protein sequence ID" value="QVI62453.1"/>
    <property type="molecule type" value="Genomic_DNA"/>
</dbReference>
<evidence type="ECO:0000313" key="1">
    <source>
        <dbReference type="EMBL" id="QVI62453.1"/>
    </source>
</evidence>
<dbReference type="Proteomes" id="UP000677804">
    <property type="component" value="Chromosome"/>
</dbReference>
<keyword evidence="2" id="KW-1185">Reference proteome</keyword>
<accession>A0ABX8D4S2</accession>
<sequence>MRDRAKRTRTTAVVVVAALVGSSLLGALAAFGSGGGGPAVEIPAQGPWTVLVAGDLRTVAACADDAAVVDAYVSADAPSAGGGIVMASDARVADVERVVQCVGNVIDPAMISVVQTPPSA</sequence>
<name>A0ABX8D4S2_9CELL</name>
<reference evidence="1 2" key="1">
    <citation type="submission" date="2021-05" db="EMBL/GenBank/DDBJ databases">
        <title>Novel species in genus Cellulomonas.</title>
        <authorList>
            <person name="Zhang G."/>
        </authorList>
    </citation>
    <scope>NUCLEOTIDE SEQUENCE [LARGE SCALE GENOMIC DNA]</scope>
    <source>
        <strain evidence="2">zg-ZUI222</strain>
    </source>
</reference>
<evidence type="ECO:0000313" key="2">
    <source>
        <dbReference type="Proteomes" id="UP000677804"/>
    </source>
</evidence>
<protein>
    <submittedName>
        <fullName evidence="1">Uncharacterized protein</fullName>
    </submittedName>
</protein>
<dbReference type="RefSeq" id="WP_207340113.1">
    <property type="nucleotide sequence ID" value="NZ_CP074405.1"/>
</dbReference>
<proteinExistence type="predicted"/>
<organism evidence="1 2">
    <name type="scientific">Cellulomonas wangleii</name>
    <dbReference type="NCBI Taxonomy" id="2816956"/>
    <lineage>
        <taxon>Bacteria</taxon>
        <taxon>Bacillati</taxon>
        <taxon>Actinomycetota</taxon>
        <taxon>Actinomycetes</taxon>
        <taxon>Micrococcales</taxon>
        <taxon>Cellulomonadaceae</taxon>
        <taxon>Cellulomonas</taxon>
    </lineage>
</organism>